<name>A0A5B7IL76_PORTR</name>
<gene>
    <name evidence="2" type="ORF">E2C01_077358</name>
</gene>
<organism evidence="2 3">
    <name type="scientific">Portunus trituberculatus</name>
    <name type="common">Swimming crab</name>
    <name type="synonym">Neptunus trituberculatus</name>
    <dbReference type="NCBI Taxonomy" id="210409"/>
    <lineage>
        <taxon>Eukaryota</taxon>
        <taxon>Metazoa</taxon>
        <taxon>Ecdysozoa</taxon>
        <taxon>Arthropoda</taxon>
        <taxon>Crustacea</taxon>
        <taxon>Multicrustacea</taxon>
        <taxon>Malacostraca</taxon>
        <taxon>Eumalacostraca</taxon>
        <taxon>Eucarida</taxon>
        <taxon>Decapoda</taxon>
        <taxon>Pleocyemata</taxon>
        <taxon>Brachyura</taxon>
        <taxon>Eubrachyura</taxon>
        <taxon>Portunoidea</taxon>
        <taxon>Portunidae</taxon>
        <taxon>Portuninae</taxon>
        <taxon>Portunus</taxon>
    </lineage>
</organism>
<proteinExistence type="predicted"/>
<accession>A0A5B7IL76</accession>
<dbReference type="Proteomes" id="UP000324222">
    <property type="component" value="Unassembled WGS sequence"/>
</dbReference>
<evidence type="ECO:0000313" key="3">
    <source>
        <dbReference type="Proteomes" id="UP000324222"/>
    </source>
</evidence>
<keyword evidence="3" id="KW-1185">Reference proteome</keyword>
<evidence type="ECO:0000313" key="2">
    <source>
        <dbReference type="EMBL" id="MPC82679.1"/>
    </source>
</evidence>
<dbReference type="EMBL" id="VSRR010060423">
    <property type="protein sequence ID" value="MPC82679.1"/>
    <property type="molecule type" value="Genomic_DNA"/>
</dbReference>
<feature type="region of interest" description="Disordered" evidence="1">
    <location>
        <begin position="47"/>
        <end position="90"/>
    </location>
</feature>
<evidence type="ECO:0000256" key="1">
    <source>
        <dbReference type="SAM" id="MobiDB-lite"/>
    </source>
</evidence>
<sequence length="90" mass="10091">MISGVLKSVLTTDNAESLLNYHEIYESTLENPNSFHHILLTSTKVPENASQSLPGFLQHRSLSSAAPHRRQHHQHQQHPPTPPTTTHSPE</sequence>
<comment type="caution">
    <text evidence="2">The sequence shown here is derived from an EMBL/GenBank/DDBJ whole genome shotgun (WGS) entry which is preliminary data.</text>
</comment>
<dbReference type="AlphaFoldDB" id="A0A5B7IL76"/>
<protein>
    <submittedName>
        <fullName evidence="2">Uncharacterized protein</fullName>
    </submittedName>
</protein>
<reference evidence="2 3" key="1">
    <citation type="submission" date="2019-05" db="EMBL/GenBank/DDBJ databases">
        <title>Another draft genome of Portunus trituberculatus and its Hox gene families provides insights of decapod evolution.</title>
        <authorList>
            <person name="Jeong J.-H."/>
            <person name="Song I."/>
            <person name="Kim S."/>
            <person name="Choi T."/>
            <person name="Kim D."/>
            <person name="Ryu S."/>
            <person name="Kim W."/>
        </authorList>
    </citation>
    <scope>NUCLEOTIDE SEQUENCE [LARGE SCALE GENOMIC DNA]</scope>
    <source>
        <tissue evidence="2">Muscle</tissue>
    </source>
</reference>
<feature type="compositionally biased region" description="Basic residues" evidence="1">
    <location>
        <begin position="67"/>
        <end position="76"/>
    </location>
</feature>